<dbReference type="EMBL" id="QDKQ01000043">
    <property type="protein sequence ID" value="PVM89166.1"/>
    <property type="molecule type" value="Genomic_DNA"/>
</dbReference>
<evidence type="ECO:0000313" key="2">
    <source>
        <dbReference type="Proteomes" id="UP000245073"/>
    </source>
</evidence>
<protein>
    <submittedName>
        <fullName evidence="1">Uncharacterized protein</fullName>
    </submittedName>
</protein>
<reference evidence="1 2" key="1">
    <citation type="submission" date="2018-04" db="EMBL/GenBank/DDBJ databases">
        <title>The genome sequence of Caulobacter sp. 744.</title>
        <authorList>
            <person name="Gao J."/>
            <person name="Sun J."/>
        </authorList>
    </citation>
    <scope>NUCLEOTIDE SEQUENCE [LARGE SCALE GENOMIC DNA]</scope>
    <source>
        <strain evidence="1 2">774</strain>
    </source>
</reference>
<dbReference type="Proteomes" id="UP000245073">
    <property type="component" value="Unassembled WGS sequence"/>
</dbReference>
<dbReference type="OrthoDB" id="5291101at2"/>
<dbReference type="AlphaFoldDB" id="A0A2T9JZL4"/>
<name>A0A2T9JZL4_9CAUL</name>
<gene>
    <name evidence="1" type="ORF">DDF67_12575</name>
</gene>
<dbReference type="CDD" id="cd03801">
    <property type="entry name" value="GT4_PimA-like"/>
    <property type="match status" value="1"/>
</dbReference>
<dbReference type="Pfam" id="PF13692">
    <property type="entry name" value="Glyco_trans_1_4"/>
    <property type="match status" value="1"/>
</dbReference>
<evidence type="ECO:0000313" key="1">
    <source>
        <dbReference type="EMBL" id="PVM89166.1"/>
    </source>
</evidence>
<proteinExistence type="predicted"/>
<organism evidence="1 2">
    <name type="scientific">Caulobacter endophyticus</name>
    <dbReference type="NCBI Taxonomy" id="2172652"/>
    <lineage>
        <taxon>Bacteria</taxon>
        <taxon>Pseudomonadati</taxon>
        <taxon>Pseudomonadota</taxon>
        <taxon>Alphaproteobacteria</taxon>
        <taxon>Caulobacterales</taxon>
        <taxon>Caulobacteraceae</taxon>
        <taxon>Caulobacter</taxon>
    </lineage>
</organism>
<dbReference type="Gene3D" id="3.40.50.2000">
    <property type="entry name" value="Glycogen Phosphorylase B"/>
    <property type="match status" value="1"/>
</dbReference>
<dbReference type="RefSeq" id="WP_109101230.1">
    <property type="nucleotide sequence ID" value="NZ_QDKQ01000043.1"/>
</dbReference>
<dbReference type="SUPFAM" id="SSF53756">
    <property type="entry name" value="UDP-Glycosyltransferase/glycogen phosphorylase"/>
    <property type="match status" value="1"/>
</dbReference>
<sequence length="425" mass="46996">MKPNFQNYVDGDLFRINPNGRRLVELMDELRSSNVRPTESAYAGKSKKILLVTHYAPSFAHAGGLRIRDMYAEIRKANPDLQIDLYSASHPKVDGDLSGLSEIFSNQYFDEPGQLTFDSFQLQSGERTPYDVVDFQFHEAGRLAKSFAPLTKRSLFTPMESLARSYFELTAAKLARENFLSLHDVFGLIQTCLDELKITRNVDTTVCVSDADAGFLRRLAPWRKIEFVSTGLSPYEFDTQLEPDFVPVPLEQKKNRLVFAAYFGSDTNVVGLRWYLSQVHPKVLEACPDYKLIVVGRGDLSAIQAEGHKGVNFVGEVPLLSPILEQAKAGLVLALHGGGFRGKINQYAVCGLPSISTALGATGLCYIDGQDIVIADTPAEFAGACVRILSDDVEAARLAETARKTALDNYHWQASKDKIAALYGL</sequence>
<dbReference type="PANTHER" id="PTHR12526">
    <property type="entry name" value="GLYCOSYLTRANSFERASE"/>
    <property type="match status" value="1"/>
</dbReference>
<comment type="caution">
    <text evidence="1">The sequence shown here is derived from an EMBL/GenBank/DDBJ whole genome shotgun (WGS) entry which is preliminary data.</text>
</comment>
<keyword evidence="2" id="KW-1185">Reference proteome</keyword>
<accession>A0A2T9JZL4</accession>